<dbReference type="PANTHER" id="PTHR31175:SF82">
    <property type="entry name" value="AUXIN-RESPONSIVE PROTEIN SAUR65"/>
    <property type="match status" value="1"/>
</dbReference>
<dbReference type="Proteomes" id="UP001151287">
    <property type="component" value="Unassembled WGS sequence"/>
</dbReference>
<evidence type="ECO:0000313" key="3">
    <source>
        <dbReference type="Proteomes" id="UP001151287"/>
    </source>
</evidence>
<dbReference type="GO" id="GO:0009733">
    <property type="term" value="P:response to auxin"/>
    <property type="evidence" value="ECO:0007669"/>
    <property type="project" value="InterPro"/>
</dbReference>
<sequence length="139" mass="15562">MLTPRKLIQMFRKWRQAAAQGRSRIKPVNIGTAVSHTVASRGHVYVYTTDHKRFMVPLKYLSSLVFQELFKMSEEEYGLPSDGPIVLPCDAGCMNCILSLMQSQEPGELDTKSVLASISGSRCVVSSMHQSQQMMLCSF</sequence>
<dbReference type="AlphaFoldDB" id="A0A9Q0CFQ9"/>
<protein>
    <submittedName>
        <fullName evidence="2">Uncharacterized protein</fullName>
    </submittedName>
</protein>
<dbReference type="InterPro" id="IPR003676">
    <property type="entry name" value="SAUR_fam"/>
</dbReference>
<keyword evidence="3" id="KW-1185">Reference proteome</keyword>
<evidence type="ECO:0000313" key="2">
    <source>
        <dbReference type="EMBL" id="KAJ1693033.1"/>
    </source>
</evidence>
<accession>A0A9Q0CFQ9</accession>
<dbReference type="EMBL" id="JAMQYH010000003">
    <property type="protein sequence ID" value="KAJ1693033.1"/>
    <property type="molecule type" value="Genomic_DNA"/>
</dbReference>
<dbReference type="Pfam" id="PF02519">
    <property type="entry name" value="Auxin_inducible"/>
    <property type="match status" value="1"/>
</dbReference>
<gene>
    <name evidence="2" type="ORF">LUZ63_009731</name>
</gene>
<evidence type="ECO:0000256" key="1">
    <source>
        <dbReference type="ARBA" id="ARBA00006974"/>
    </source>
</evidence>
<dbReference type="PANTHER" id="PTHR31175">
    <property type="entry name" value="AUXIN-RESPONSIVE FAMILY PROTEIN"/>
    <property type="match status" value="1"/>
</dbReference>
<name>A0A9Q0CFQ9_9POAL</name>
<comment type="caution">
    <text evidence="2">The sequence shown here is derived from an EMBL/GenBank/DDBJ whole genome shotgun (WGS) entry which is preliminary data.</text>
</comment>
<comment type="similarity">
    <text evidence="1">Belongs to the ARG7 family.</text>
</comment>
<dbReference type="OrthoDB" id="1936278at2759"/>
<organism evidence="2 3">
    <name type="scientific">Rhynchospora breviuscula</name>
    <dbReference type="NCBI Taxonomy" id="2022672"/>
    <lineage>
        <taxon>Eukaryota</taxon>
        <taxon>Viridiplantae</taxon>
        <taxon>Streptophyta</taxon>
        <taxon>Embryophyta</taxon>
        <taxon>Tracheophyta</taxon>
        <taxon>Spermatophyta</taxon>
        <taxon>Magnoliopsida</taxon>
        <taxon>Liliopsida</taxon>
        <taxon>Poales</taxon>
        <taxon>Cyperaceae</taxon>
        <taxon>Cyperoideae</taxon>
        <taxon>Rhynchosporeae</taxon>
        <taxon>Rhynchospora</taxon>
    </lineage>
</organism>
<proteinExistence type="inferred from homology"/>
<reference evidence="2" key="1">
    <citation type="journal article" date="2022" name="Cell">
        <title>Repeat-based holocentromeres influence genome architecture and karyotype evolution.</title>
        <authorList>
            <person name="Hofstatter P.G."/>
            <person name="Thangavel G."/>
            <person name="Lux T."/>
            <person name="Neumann P."/>
            <person name="Vondrak T."/>
            <person name="Novak P."/>
            <person name="Zhang M."/>
            <person name="Costa L."/>
            <person name="Castellani M."/>
            <person name="Scott A."/>
            <person name="Toegelov H."/>
            <person name="Fuchs J."/>
            <person name="Mata-Sucre Y."/>
            <person name="Dias Y."/>
            <person name="Vanzela A.L.L."/>
            <person name="Huettel B."/>
            <person name="Almeida C.C.S."/>
            <person name="Simkova H."/>
            <person name="Souza G."/>
            <person name="Pedrosa-Harand A."/>
            <person name="Macas J."/>
            <person name="Mayer K.F.X."/>
            <person name="Houben A."/>
            <person name="Marques A."/>
        </authorList>
    </citation>
    <scope>NUCLEOTIDE SEQUENCE</scope>
    <source>
        <strain evidence="2">RhyBre1mFocal</strain>
    </source>
</reference>